<keyword evidence="1" id="KW-0175">Coiled coil</keyword>
<gene>
    <name evidence="3" type="ORF">TNCT_262272</name>
</gene>
<feature type="compositionally biased region" description="Polar residues" evidence="2">
    <location>
        <begin position="149"/>
        <end position="158"/>
    </location>
</feature>
<evidence type="ECO:0000313" key="4">
    <source>
        <dbReference type="Proteomes" id="UP000887116"/>
    </source>
</evidence>
<dbReference type="AlphaFoldDB" id="A0A8X6F3A4"/>
<protein>
    <submittedName>
        <fullName evidence="3">Uncharacterized protein</fullName>
    </submittedName>
</protein>
<sequence length="574" mass="65489">MALSEELTIRDDEIAHLKSDVKKLEKKLLSLEGKGNEKNLPSCRIPKVLSNITNVNEVTKALLEKKELEIKCLWTKLWDETEKAKHFEALLKFAEKEKDDISDEIDKRKKYISLLESNQVYFIQQQENCTCPKKSKESDSEEDEVGDMQASSTDSNEFLSRSESTFAEELGQLQSNVNNDSNLSIRKIPVEFDSPIRVPNTDFVLLRKMIQNLVGLIQRKNYGSDVQSLIKLENELGDAKCIQQIILAVNYIINSLKLSKSNVPNRKSSDPRVKALIIEKRGLDTENKSLKQELNDINTFLEVKEVELQVVKNECKELQSLNKELNEKIDKVHKEAEEIGEKYEDAKKSLEQKGIELRKLMRLYMKLMESAVPDKSKSSSCDECKKLQQKIREMQSECSDKEQVIQELKSAKRNLESRVNNYVHQVKQLQHEKAELEFKNQRDFAFSCGTLSDREKVRLHYYNKAIAALNKEEKALQKKKKAERGSTIHSVSGNTYIMSGERNSTGESSTSVANRTIHSGTTEVAHSELLTFSLIPSLSSLSIRFQLVPFKAKSTIQTPQNRGFTLGLSFNLAS</sequence>
<feature type="coiled-coil region" evidence="1">
    <location>
        <begin position="273"/>
        <end position="353"/>
    </location>
</feature>
<evidence type="ECO:0000256" key="2">
    <source>
        <dbReference type="SAM" id="MobiDB-lite"/>
    </source>
</evidence>
<feature type="coiled-coil region" evidence="1">
    <location>
        <begin position="377"/>
        <end position="482"/>
    </location>
</feature>
<name>A0A8X6F3A4_TRICU</name>
<evidence type="ECO:0000313" key="3">
    <source>
        <dbReference type="EMBL" id="GFQ69955.1"/>
    </source>
</evidence>
<dbReference type="EMBL" id="BMAO01000908">
    <property type="protein sequence ID" value="GFQ69955.1"/>
    <property type="molecule type" value="Genomic_DNA"/>
</dbReference>
<proteinExistence type="predicted"/>
<keyword evidence="4" id="KW-1185">Reference proteome</keyword>
<accession>A0A8X6F3A4</accession>
<feature type="region of interest" description="Disordered" evidence="2">
    <location>
        <begin position="132"/>
        <end position="158"/>
    </location>
</feature>
<reference evidence="3" key="1">
    <citation type="submission" date="2020-07" db="EMBL/GenBank/DDBJ databases">
        <title>Multicomponent nature underlies the extraordinary mechanical properties of spider dragline silk.</title>
        <authorList>
            <person name="Kono N."/>
            <person name="Nakamura H."/>
            <person name="Mori M."/>
            <person name="Yoshida Y."/>
            <person name="Ohtoshi R."/>
            <person name="Malay A.D."/>
            <person name="Moran D.A.P."/>
            <person name="Tomita M."/>
            <person name="Numata K."/>
            <person name="Arakawa K."/>
        </authorList>
    </citation>
    <scope>NUCLEOTIDE SEQUENCE</scope>
</reference>
<organism evidence="3 4">
    <name type="scientific">Trichonephila clavata</name>
    <name type="common">Joro spider</name>
    <name type="synonym">Nephila clavata</name>
    <dbReference type="NCBI Taxonomy" id="2740835"/>
    <lineage>
        <taxon>Eukaryota</taxon>
        <taxon>Metazoa</taxon>
        <taxon>Ecdysozoa</taxon>
        <taxon>Arthropoda</taxon>
        <taxon>Chelicerata</taxon>
        <taxon>Arachnida</taxon>
        <taxon>Araneae</taxon>
        <taxon>Araneomorphae</taxon>
        <taxon>Entelegynae</taxon>
        <taxon>Araneoidea</taxon>
        <taxon>Nephilidae</taxon>
        <taxon>Trichonephila</taxon>
    </lineage>
</organism>
<dbReference type="Proteomes" id="UP000887116">
    <property type="component" value="Unassembled WGS sequence"/>
</dbReference>
<comment type="caution">
    <text evidence="3">The sequence shown here is derived from an EMBL/GenBank/DDBJ whole genome shotgun (WGS) entry which is preliminary data.</text>
</comment>
<evidence type="ECO:0000256" key="1">
    <source>
        <dbReference type="SAM" id="Coils"/>
    </source>
</evidence>